<accession>A0A0A9HAX9</accession>
<feature type="signal peptide" evidence="1">
    <location>
        <begin position="1"/>
        <end position="18"/>
    </location>
</feature>
<evidence type="ECO:0000313" key="2">
    <source>
        <dbReference type="EMBL" id="JAE31996.1"/>
    </source>
</evidence>
<reference evidence="2" key="2">
    <citation type="journal article" date="2015" name="Data Brief">
        <title>Shoot transcriptome of the giant reed, Arundo donax.</title>
        <authorList>
            <person name="Barrero R.A."/>
            <person name="Guerrero F.D."/>
            <person name="Moolhuijzen P."/>
            <person name="Goolsby J.A."/>
            <person name="Tidwell J."/>
            <person name="Bellgard S.E."/>
            <person name="Bellgard M.I."/>
        </authorList>
    </citation>
    <scope>NUCLEOTIDE SEQUENCE</scope>
    <source>
        <tissue evidence="2">Shoot tissue taken approximately 20 cm above the soil surface</tissue>
    </source>
</reference>
<feature type="chain" id="PRO_5002048127" evidence="1">
    <location>
        <begin position="19"/>
        <end position="149"/>
    </location>
</feature>
<reference evidence="2" key="1">
    <citation type="submission" date="2014-09" db="EMBL/GenBank/DDBJ databases">
        <authorList>
            <person name="Magalhaes I.L.F."/>
            <person name="Oliveira U."/>
            <person name="Santos F.R."/>
            <person name="Vidigal T.H.D.A."/>
            <person name="Brescovit A.D."/>
            <person name="Santos A.J."/>
        </authorList>
    </citation>
    <scope>NUCLEOTIDE SEQUENCE</scope>
    <source>
        <tissue evidence="2">Shoot tissue taken approximately 20 cm above the soil surface</tissue>
    </source>
</reference>
<organism evidence="2">
    <name type="scientific">Arundo donax</name>
    <name type="common">Giant reed</name>
    <name type="synonym">Donax arundinaceus</name>
    <dbReference type="NCBI Taxonomy" id="35708"/>
    <lineage>
        <taxon>Eukaryota</taxon>
        <taxon>Viridiplantae</taxon>
        <taxon>Streptophyta</taxon>
        <taxon>Embryophyta</taxon>
        <taxon>Tracheophyta</taxon>
        <taxon>Spermatophyta</taxon>
        <taxon>Magnoliopsida</taxon>
        <taxon>Liliopsida</taxon>
        <taxon>Poales</taxon>
        <taxon>Poaceae</taxon>
        <taxon>PACMAD clade</taxon>
        <taxon>Arundinoideae</taxon>
        <taxon>Arundineae</taxon>
        <taxon>Arundo</taxon>
    </lineage>
</organism>
<proteinExistence type="predicted"/>
<dbReference type="EMBL" id="GBRH01165900">
    <property type="protein sequence ID" value="JAE31996.1"/>
    <property type="molecule type" value="Transcribed_RNA"/>
</dbReference>
<protein>
    <submittedName>
        <fullName evidence="2">Uncharacterized protein</fullName>
    </submittedName>
</protein>
<keyword evidence="1" id="KW-0732">Signal</keyword>
<evidence type="ECO:0000256" key="1">
    <source>
        <dbReference type="SAM" id="SignalP"/>
    </source>
</evidence>
<dbReference type="AlphaFoldDB" id="A0A0A9HAX9"/>
<name>A0A0A9HAX9_ARUDO</name>
<sequence>MPWVLVAASWDCSILLSAQQHPQPISSDCNSLTRSRFAPAYQPIPSIKQGLPSELLPCAAPHLGLRCCFSFTVRVPIGASRGLLPFQLLLLPFESLGEVLGCAFRGLSHPPPKMPWPSFGCGRDRNSSTGSSWLSTQWIQFTGQDSTAT</sequence>